<keyword evidence="4" id="KW-0597">Phosphoprotein</keyword>
<evidence type="ECO:0000259" key="12">
    <source>
        <dbReference type="PROSITE" id="PS50109"/>
    </source>
</evidence>
<dbReference type="InterPro" id="IPR003594">
    <property type="entry name" value="HATPase_dom"/>
</dbReference>
<dbReference type="Pfam" id="PF00672">
    <property type="entry name" value="HAMP"/>
    <property type="match status" value="1"/>
</dbReference>
<organism evidence="14 15">
    <name type="scientific">Polystyrenella longa</name>
    <dbReference type="NCBI Taxonomy" id="2528007"/>
    <lineage>
        <taxon>Bacteria</taxon>
        <taxon>Pseudomonadati</taxon>
        <taxon>Planctomycetota</taxon>
        <taxon>Planctomycetia</taxon>
        <taxon>Planctomycetales</taxon>
        <taxon>Planctomycetaceae</taxon>
        <taxon>Polystyrenella</taxon>
    </lineage>
</organism>
<feature type="transmembrane region" description="Helical" evidence="11">
    <location>
        <begin position="12"/>
        <end position="34"/>
    </location>
</feature>
<keyword evidence="11" id="KW-1133">Transmembrane helix</keyword>
<dbReference type="PANTHER" id="PTHR43065:SF46">
    <property type="entry name" value="C4-DICARBOXYLATE TRANSPORT SENSOR PROTEIN DCTB"/>
    <property type="match status" value="1"/>
</dbReference>
<dbReference type="SMART" id="SM00387">
    <property type="entry name" value="HATPase_c"/>
    <property type="match status" value="1"/>
</dbReference>
<feature type="domain" description="Histidine kinase" evidence="12">
    <location>
        <begin position="292"/>
        <end position="511"/>
    </location>
</feature>
<dbReference type="InterPro" id="IPR003660">
    <property type="entry name" value="HAMP_dom"/>
</dbReference>
<dbReference type="KEGG" id="plon:Pla110_15780"/>
<dbReference type="Gene3D" id="3.30.565.10">
    <property type="entry name" value="Histidine kinase-like ATPase, C-terminal domain"/>
    <property type="match status" value="1"/>
</dbReference>
<dbReference type="SUPFAM" id="SSF55874">
    <property type="entry name" value="ATPase domain of HSP90 chaperone/DNA topoisomerase II/histidine kinase"/>
    <property type="match status" value="1"/>
</dbReference>
<dbReference type="InterPro" id="IPR005467">
    <property type="entry name" value="His_kinase_dom"/>
</dbReference>
<comment type="catalytic activity">
    <reaction evidence="1">
        <text>ATP + protein L-histidine = ADP + protein N-phospho-L-histidine.</text>
        <dbReference type="EC" id="2.7.13.3"/>
    </reaction>
</comment>
<dbReference type="CDD" id="cd00082">
    <property type="entry name" value="HisKA"/>
    <property type="match status" value="1"/>
</dbReference>
<dbReference type="PRINTS" id="PR00344">
    <property type="entry name" value="BCTRLSENSOR"/>
</dbReference>
<dbReference type="Gene3D" id="1.10.287.130">
    <property type="match status" value="1"/>
</dbReference>
<evidence type="ECO:0000256" key="1">
    <source>
        <dbReference type="ARBA" id="ARBA00000085"/>
    </source>
</evidence>
<evidence type="ECO:0000256" key="10">
    <source>
        <dbReference type="SAM" id="Coils"/>
    </source>
</evidence>
<dbReference type="SUPFAM" id="SSF47384">
    <property type="entry name" value="Homodimeric domain of signal transducing histidine kinase"/>
    <property type="match status" value="1"/>
</dbReference>
<keyword evidence="7 14" id="KW-0418">Kinase</keyword>
<dbReference type="CDD" id="cd06225">
    <property type="entry name" value="HAMP"/>
    <property type="match status" value="1"/>
</dbReference>
<keyword evidence="9" id="KW-0902">Two-component regulatory system</keyword>
<dbReference type="InterPro" id="IPR036890">
    <property type="entry name" value="HATPase_C_sf"/>
</dbReference>
<keyword evidence="6" id="KW-0547">Nucleotide-binding</keyword>
<protein>
    <recommendedName>
        <fullName evidence="3">histidine kinase</fullName>
        <ecNumber evidence="3">2.7.13.3</ecNumber>
    </recommendedName>
</protein>
<dbReference type="SMART" id="SM00304">
    <property type="entry name" value="HAMP"/>
    <property type="match status" value="1"/>
</dbReference>
<evidence type="ECO:0000256" key="4">
    <source>
        <dbReference type="ARBA" id="ARBA00022553"/>
    </source>
</evidence>
<dbReference type="Gene3D" id="6.10.340.10">
    <property type="match status" value="1"/>
</dbReference>
<dbReference type="SUPFAM" id="SSF158472">
    <property type="entry name" value="HAMP domain-like"/>
    <property type="match status" value="1"/>
</dbReference>
<dbReference type="EC" id="2.7.13.3" evidence="3"/>
<dbReference type="Pfam" id="PF00512">
    <property type="entry name" value="HisKA"/>
    <property type="match status" value="1"/>
</dbReference>
<evidence type="ECO:0000256" key="9">
    <source>
        <dbReference type="ARBA" id="ARBA00023012"/>
    </source>
</evidence>
<dbReference type="PANTHER" id="PTHR43065">
    <property type="entry name" value="SENSOR HISTIDINE KINASE"/>
    <property type="match status" value="1"/>
</dbReference>
<evidence type="ECO:0000256" key="5">
    <source>
        <dbReference type="ARBA" id="ARBA00022679"/>
    </source>
</evidence>
<dbReference type="EMBL" id="CP036281">
    <property type="protein sequence ID" value="QDU79859.1"/>
    <property type="molecule type" value="Genomic_DNA"/>
</dbReference>
<dbReference type="InterPro" id="IPR036097">
    <property type="entry name" value="HisK_dim/P_sf"/>
</dbReference>
<comment type="subcellular location">
    <subcellularLocation>
        <location evidence="2">Membrane</location>
    </subcellularLocation>
</comment>
<proteinExistence type="predicted"/>
<name>A0A518CKW0_9PLAN</name>
<evidence type="ECO:0000256" key="2">
    <source>
        <dbReference type="ARBA" id="ARBA00004370"/>
    </source>
</evidence>
<dbReference type="PROSITE" id="PS50109">
    <property type="entry name" value="HIS_KIN"/>
    <property type="match status" value="1"/>
</dbReference>
<dbReference type="RefSeq" id="WP_197440570.1">
    <property type="nucleotide sequence ID" value="NZ_CP036281.1"/>
</dbReference>
<feature type="coiled-coil region" evidence="10">
    <location>
        <begin position="82"/>
        <end position="136"/>
    </location>
</feature>
<dbReference type="Proteomes" id="UP000317178">
    <property type="component" value="Chromosome"/>
</dbReference>
<keyword evidence="11" id="KW-0812">Transmembrane</keyword>
<reference evidence="14 15" key="1">
    <citation type="submission" date="2019-02" db="EMBL/GenBank/DDBJ databases">
        <title>Deep-cultivation of Planctomycetes and their phenomic and genomic characterization uncovers novel biology.</title>
        <authorList>
            <person name="Wiegand S."/>
            <person name="Jogler M."/>
            <person name="Boedeker C."/>
            <person name="Pinto D."/>
            <person name="Vollmers J."/>
            <person name="Rivas-Marin E."/>
            <person name="Kohn T."/>
            <person name="Peeters S.H."/>
            <person name="Heuer A."/>
            <person name="Rast P."/>
            <person name="Oberbeckmann S."/>
            <person name="Bunk B."/>
            <person name="Jeske O."/>
            <person name="Meyerdierks A."/>
            <person name="Storesund J.E."/>
            <person name="Kallscheuer N."/>
            <person name="Luecker S."/>
            <person name="Lage O.M."/>
            <person name="Pohl T."/>
            <person name="Merkel B.J."/>
            <person name="Hornburger P."/>
            <person name="Mueller R.-W."/>
            <person name="Bruemmer F."/>
            <person name="Labrenz M."/>
            <person name="Spormann A.M."/>
            <person name="Op den Camp H."/>
            <person name="Overmann J."/>
            <person name="Amann R."/>
            <person name="Jetten M.S.M."/>
            <person name="Mascher T."/>
            <person name="Medema M.H."/>
            <person name="Devos D.P."/>
            <person name="Kaster A.-K."/>
            <person name="Ovreas L."/>
            <person name="Rohde M."/>
            <person name="Galperin M.Y."/>
            <person name="Jogler C."/>
        </authorList>
    </citation>
    <scope>NUCLEOTIDE SEQUENCE [LARGE SCALE GENOMIC DNA]</scope>
    <source>
        <strain evidence="14 15">Pla110</strain>
    </source>
</reference>
<dbReference type="GO" id="GO:0016020">
    <property type="term" value="C:membrane"/>
    <property type="evidence" value="ECO:0007669"/>
    <property type="project" value="UniProtKB-SubCell"/>
</dbReference>
<evidence type="ECO:0000256" key="8">
    <source>
        <dbReference type="ARBA" id="ARBA00022840"/>
    </source>
</evidence>
<keyword evidence="5 14" id="KW-0808">Transferase</keyword>
<evidence type="ECO:0000259" key="13">
    <source>
        <dbReference type="PROSITE" id="PS50885"/>
    </source>
</evidence>
<sequence>MFFSRSIRRKLSGGLFIVALMIVVLTLSGLNGLYSYRQSVSEFKFAINEAPRRSELLSTIAHLAEPLNVEVTEDQTSWFGQKKAFSIQLEIAKQKLTKLQKKLDILPNTTSYSLVRVRMNRTLATMRDEIREMEAVHAGLDSPAQRDETIAFLRKQTFDLLNVAGEFPEHQENLENTLKEATEVYNAGFWWVGCTALVVLGMFLYLTIRLNLGVVIPLRKLRQGASRIANGDTGHRVEVETQDEMGELAKSFNQMADKFQDMVKDREQEIDARCKQLVRSERLANIGLLAAGVAHEINNPLSAVSMASESITDRLAYFNPTPEQKEDIEAAQHYLTMICRESKRCQDITHKLLEFARGQDEERKRTDIVALINEVLEMVFHMSQYRDRELKFDRATPCFAVVNGPEIKQVIINIVSNALQAMDPDGKLWIELDEKSEELLLTFRDDGHGMAQETIDHLFEPFYTNRKDGKGTGLGMSISNRIISDHGGSLNAESPGVGQGSVFHIRLPKRLTQQLKRAA</sequence>
<dbReference type="SMART" id="SM00388">
    <property type="entry name" value="HisKA"/>
    <property type="match status" value="1"/>
</dbReference>
<accession>A0A518CKW0</accession>
<evidence type="ECO:0000256" key="11">
    <source>
        <dbReference type="SAM" id="Phobius"/>
    </source>
</evidence>
<keyword evidence="11" id="KW-0472">Membrane</keyword>
<dbReference type="GO" id="GO:0005524">
    <property type="term" value="F:ATP binding"/>
    <property type="evidence" value="ECO:0007669"/>
    <property type="project" value="UniProtKB-KW"/>
</dbReference>
<dbReference type="PROSITE" id="PS50885">
    <property type="entry name" value="HAMP"/>
    <property type="match status" value="1"/>
</dbReference>
<dbReference type="InterPro" id="IPR003661">
    <property type="entry name" value="HisK_dim/P_dom"/>
</dbReference>
<dbReference type="GO" id="GO:0000155">
    <property type="term" value="F:phosphorelay sensor kinase activity"/>
    <property type="evidence" value="ECO:0007669"/>
    <property type="project" value="InterPro"/>
</dbReference>
<evidence type="ECO:0000256" key="6">
    <source>
        <dbReference type="ARBA" id="ARBA00022741"/>
    </source>
</evidence>
<gene>
    <name evidence="14" type="primary">kinD</name>
    <name evidence="14" type="ORF">Pla110_15780</name>
</gene>
<evidence type="ECO:0000313" key="14">
    <source>
        <dbReference type="EMBL" id="QDU79859.1"/>
    </source>
</evidence>
<keyword evidence="10" id="KW-0175">Coiled coil</keyword>
<evidence type="ECO:0000256" key="3">
    <source>
        <dbReference type="ARBA" id="ARBA00012438"/>
    </source>
</evidence>
<keyword evidence="8" id="KW-0067">ATP-binding</keyword>
<evidence type="ECO:0000313" key="15">
    <source>
        <dbReference type="Proteomes" id="UP000317178"/>
    </source>
</evidence>
<dbReference type="InterPro" id="IPR004358">
    <property type="entry name" value="Sig_transdc_His_kin-like_C"/>
</dbReference>
<evidence type="ECO:0000256" key="7">
    <source>
        <dbReference type="ARBA" id="ARBA00022777"/>
    </source>
</evidence>
<feature type="domain" description="HAMP" evidence="13">
    <location>
        <begin position="212"/>
        <end position="264"/>
    </location>
</feature>
<dbReference type="AlphaFoldDB" id="A0A518CKW0"/>
<dbReference type="Pfam" id="PF02518">
    <property type="entry name" value="HATPase_c"/>
    <property type="match status" value="1"/>
</dbReference>
<feature type="transmembrane region" description="Helical" evidence="11">
    <location>
        <begin position="188"/>
        <end position="212"/>
    </location>
</feature>
<keyword evidence="15" id="KW-1185">Reference proteome</keyword>